<comment type="pathway">
    <text evidence="3 19">Cofactor biosynthesis; adenosylcobalamin biosynthesis; adenosylcobalamin from cob(II)yrinate a,c-diamide: step 7/7.</text>
</comment>
<evidence type="ECO:0000256" key="4">
    <source>
        <dbReference type="ARBA" id="ARBA00010561"/>
    </source>
</evidence>
<dbReference type="Pfam" id="PF02654">
    <property type="entry name" value="CobS"/>
    <property type="match status" value="1"/>
</dbReference>
<gene>
    <name evidence="19" type="primary">cobS</name>
    <name evidence="20" type="ORF">OMM_00630</name>
</gene>
<keyword evidence="11 19" id="KW-0460">Magnesium</keyword>
<keyword evidence="9 19" id="KW-0808">Transferase</keyword>
<comment type="catalytic activity">
    <reaction evidence="18 19">
        <text>alpha-ribazole 5'-phosphate + adenosylcob(III)inamide-GDP = adenosylcob(III)alamin 5'-phosphate + GMP + H(+)</text>
        <dbReference type="Rhea" id="RHEA:23560"/>
        <dbReference type="ChEBI" id="CHEBI:15378"/>
        <dbReference type="ChEBI" id="CHEBI:57918"/>
        <dbReference type="ChEBI" id="CHEBI:58115"/>
        <dbReference type="ChEBI" id="CHEBI:60487"/>
        <dbReference type="ChEBI" id="CHEBI:60493"/>
        <dbReference type="EC" id="2.7.8.26"/>
    </reaction>
</comment>
<dbReference type="InterPro" id="IPR003805">
    <property type="entry name" value="CobS"/>
</dbReference>
<evidence type="ECO:0000256" key="8">
    <source>
        <dbReference type="ARBA" id="ARBA00022573"/>
    </source>
</evidence>
<comment type="cofactor">
    <cofactor evidence="1 19">
        <name>Mg(2+)</name>
        <dbReference type="ChEBI" id="CHEBI:18420"/>
    </cofactor>
</comment>
<dbReference type="AlphaFoldDB" id="A0A1V1PG38"/>
<accession>A0A1V1PG38</accession>
<evidence type="ECO:0000256" key="12">
    <source>
        <dbReference type="ARBA" id="ARBA00022989"/>
    </source>
</evidence>
<keyword evidence="8 19" id="KW-0169">Cobalamin biosynthesis</keyword>
<evidence type="ECO:0000256" key="9">
    <source>
        <dbReference type="ARBA" id="ARBA00022679"/>
    </source>
</evidence>
<feature type="transmembrane region" description="Helical" evidence="19">
    <location>
        <begin position="114"/>
        <end position="147"/>
    </location>
</feature>
<dbReference type="PANTHER" id="PTHR34148:SF1">
    <property type="entry name" value="ADENOSYLCOBINAMIDE-GDP RIBAZOLETRANSFERASE"/>
    <property type="match status" value="1"/>
</dbReference>
<keyword evidence="12 19" id="KW-1133">Transmembrane helix</keyword>
<evidence type="ECO:0000256" key="13">
    <source>
        <dbReference type="ARBA" id="ARBA00023136"/>
    </source>
</evidence>
<keyword evidence="7 19" id="KW-1003">Cell membrane</keyword>
<dbReference type="HAMAP" id="MF_00719">
    <property type="entry name" value="CobS"/>
    <property type="match status" value="1"/>
</dbReference>
<comment type="catalytic activity">
    <reaction evidence="17 19">
        <text>alpha-ribazole + adenosylcob(III)inamide-GDP = adenosylcob(III)alamin + GMP + H(+)</text>
        <dbReference type="Rhea" id="RHEA:16049"/>
        <dbReference type="ChEBI" id="CHEBI:10329"/>
        <dbReference type="ChEBI" id="CHEBI:15378"/>
        <dbReference type="ChEBI" id="CHEBI:18408"/>
        <dbReference type="ChEBI" id="CHEBI:58115"/>
        <dbReference type="ChEBI" id="CHEBI:60487"/>
        <dbReference type="EC" id="2.7.8.26"/>
    </reaction>
</comment>
<evidence type="ECO:0000256" key="16">
    <source>
        <dbReference type="ARBA" id="ARBA00032853"/>
    </source>
</evidence>
<reference evidence="21" key="1">
    <citation type="submission" date="2012-11" db="EMBL/GenBank/DDBJ databases">
        <authorList>
            <person name="Lucero-Rivera Y.E."/>
            <person name="Tovar-Ramirez D."/>
        </authorList>
    </citation>
    <scope>NUCLEOTIDE SEQUENCE [LARGE SCALE GENOMIC DNA]</scope>
    <source>
        <strain evidence="21">Araruama</strain>
    </source>
</reference>
<evidence type="ECO:0000256" key="19">
    <source>
        <dbReference type="HAMAP-Rule" id="MF_00719"/>
    </source>
</evidence>
<name>A0A1V1PG38_9BACT</name>
<dbReference type="EMBL" id="ATBP01000034">
    <property type="protein sequence ID" value="ETR73879.1"/>
    <property type="molecule type" value="Genomic_DNA"/>
</dbReference>
<organism evidence="20 21">
    <name type="scientific">Candidatus Magnetoglobus multicellularis str. Araruama</name>
    <dbReference type="NCBI Taxonomy" id="890399"/>
    <lineage>
        <taxon>Bacteria</taxon>
        <taxon>Pseudomonadati</taxon>
        <taxon>Thermodesulfobacteriota</taxon>
        <taxon>Desulfobacteria</taxon>
        <taxon>Desulfobacterales</taxon>
        <taxon>Desulfobacteraceae</taxon>
        <taxon>Candidatus Magnetoglobus</taxon>
    </lineage>
</organism>
<dbReference type="GO" id="GO:0008818">
    <property type="term" value="F:cobalamin 5'-phosphate synthase activity"/>
    <property type="evidence" value="ECO:0007669"/>
    <property type="project" value="UniProtKB-UniRule"/>
</dbReference>
<dbReference type="PANTHER" id="PTHR34148">
    <property type="entry name" value="ADENOSYLCOBINAMIDE-GDP RIBAZOLETRANSFERASE"/>
    <property type="match status" value="1"/>
</dbReference>
<protein>
    <recommendedName>
        <fullName evidence="6 19">Adenosylcobinamide-GDP ribazoletransferase</fullName>
        <ecNumber evidence="5 19">2.7.8.26</ecNumber>
    </recommendedName>
    <alternativeName>
        <fullName evidence="16 19">Cobalamin synthase</fullName>
    </alternativeName>
    <alternativeName>
        <fullName evidence="15 19">Cobalamin-5'-phosphate synthase</fullName>
    </alternativeName>
</protein>
<evidence type="ECO:0000256" key="3">
    <source>
        <dbReference type="ARBA" id="ARBA00004663"/>
    </source>
</evidence>
<comment type="function">
    <text evidence="14 19">Joins adenosylcobinamide-GDP and alpha-ribazole to generate adenosylcobalamin (Ado-cobalamin). Also synthesizes adenosylcobalamin 5'-phosphate from adenosylcobinamide-GDP and alpha-ribazole 5'-phosphate.</text>
</comment>
<dbReference type="GO" id="GO:0009236">
    <property type="term" value="P:cobalamin biosynthetic process"/>
    <property type="evidence" value="ECO:0007669"/>
    <property type="project" value="UniProtKB-UniRule"/>
</dbReference>
<evidence type="ECO:0000313" key="20">
    <source>
        <dbReference type="EMBL" id="ETR73879.1"/>
    </source>
</evidence>
<comment type="caution">
    <text evidence="20">The sequence shown here is derived from an EMBL/GenBank/DDBJ whole genome shotgun (WGS) entry which is preliminary data.</text>
</comment>
<comment type="similarity">
    <text evidence="4 19">Belongs to the CobS family.</text>
</comment>
<evidence type="ECO:0000256" key="18">
    <source>
        <dbReference type="ARBA" id="ARBA00049504"/>
    </source>
</evidence>
<sequence length="184" mass="20019">MSMLATILLTGAIHEDGFADFCDSLGGMSSEKRLAIMKDSNMGAFGVIGLLGILSGKYLFLNHIPSSCMSWVLISGHVLSRFLILFLMLFMPYAGKTDSSKSLSLVQAVHCKNICIALACTGLIVILLPIHALVSMPILLLIIIVLFFYFRKSIGGYTGDYLGAAQQLTEVAHYLSLIFYLGML</sequence>
<comment type="caution">
    <text evidence="19">Lacks conserved residue(s) required for the propagation of feature annotation.</text>
</comment>
<dbReference type="EC" id="2.7.8.26" evidence="5 19"/>
<evidence type="ECO:0000256" key="2">
    <source>
        <dbReference type="ARBA" id="ARBA00004651"/>
    </source>
</evidence>
<dbReference type="GO" id="GO:0005886">
    <property type="term" value="C:plasma membrane"/>
    <property type="evidence" value="ECO:0007669"/>
    <property type="project" value="UniProtKB-SubCell"/>
</dbReference>
<evidence type="ECO:0000256" key="17">
    <source>
        <dbReference type="ARBA" id="ARBA00048623"/>
    </source>
</evidence>
<evidence type="ECO:0000256" key="6">
    <source>
        <dbReference type="ARBA" id="ARBA00015850"/>
    </source>
</evidence>
<proteinExistence type="inferred from homology"/>
<evidence type="ECO:0000256" key="7">
    <source>
        <dbReference type="ARBA" id="ARBA00022475"/>
    </source>
</evidence>
<evidence type="ECO:0000256" key="11">
    <source>
        <dbReference type="ARBA" id="ARBA00022842"/>
    </source>
</evidence>
<keyword evidence="10 19" id="KW-0812">Transmembrane</keyword>
<feature type="transmembrane region" description="Helical" evidence="19">
    <location>
        <begin position="72"/>
        <end position="94"/>
    </location>
</feature>
<evidence type="ECO:0000256" key="14">
    <source>
        <dbReference type="ARBA" id="ARBA00025228"/>
    </source>
</evidence>
<dbReference type="UniPathway" id="UPA00148">
    <property type="reaction ID" value="UER00238"/>
</dbReference>
<evidence type="ECO:0000256" key="5">
    <source>
        <dbReference type="ARBA" id="ARBA00013200"/>
    </source>
</evidence>
<evidence type="ECO:0000256" key="1">
    <source>
        <dbReference type="ARBA" id="ARBA00001946"/>
    </source>
</evidence>
<feature type="transmembrane region" description="Helical" evidence="19">
    <location>
        <begin position="43"/>
        <end position="60"/>
    </location>
</feature>
<evidence type="ECO:0000313" key="21">
    <source>
        <dbReference type="Proteomes" id="UP000189670"/>
    </source>
</evidence>
<dbReference type="Proteomes" id="UP000189670">
    <property type="component" value="Unassembled WGS sequence"/>
</dbReference>
<evidence type="ECO:0000256" key="10">
    <source>
        <dbReference type="ARBA" id="ARBA00022692"/>
    </source>
</evidence>
<comment type="subcellular location">
    <subcellularLocation>
        <location evidence="2 19">Cell membrane</location>
        <topology evidence="2 19">Multi-pass membrane protein</topology>
    </subcellularLocation>
</comment>
<dbReference type="GO" id="GO:0051073">
    <property type="term" value="F:adenosylcobinamide-GDP ribazoletransferase activity"/>
    <property type="evidence" value="ECO:0007669"/>
    <property type="project" value="UniProtKB-UniRule"/>
</dbReference>
<keyword evidence="13 19" id="KW-0472">Membrane</keyword>
<evidence type="ECO:0000256" key="15">
    <source>
        <dbReference type="ARBA" id="ARBA00032605"/>
    </source>
</evidence>